<evidence type="ECO:0000256" key="1">
    <source>
        <dbReference type="SAM" id="MobiDB-lite"/>
    </source>
</evidence>
<organism evidence="2 3">
    <name type="scientific">Rhizodiscina lignyota</name>
    <dbReference type="NCBI Taxonomy" id="1504668"/>
    <lineage>
        <taxon>Eukaryota</taxon>
        <taxon>Fungi</taxon>
        <taxon>Dikarya</taxon>
        <taxon>Ascomycota</taxon>
        <taxon>Pezizomycotina</taxon>
        <taxon>Dothideomycetes</taxon>
        <taxon>Pleosporomycetidae</taxon>
        <taxon>Aulographales</taxon>
        <taxon>Rhizodiscinaceae</taxon>
        <taxon>Rhizodiscina</taxon>
    </lineage>
</organism>
<feature type="region of interest" description="Disordered" evidence="1">
    <location>
        <begin position="261"/>
        <end position="577"/>
    </location>
</feature>
<dbReference type="AlphaFoldDB" id="A0A9P4IBA6"/>
<keyword evidence="3" id="KW-1185">Reference proteome</keyword>
<feature type="compositionally biased region" description="Basic and acidic residues" evidence="1">
    <location>
        <begin position="70"/>
        <end position="84"/>
    </location>
</feature>
<feature type="compositionally biased region" description="Low complexity" evidence="1">
    <location>
        <begin position="292"/>
        <end position="301"/>
    </location>
</feature>
<evidence type="ECO:0000313" key="3">
    <source>
        <dbReference type="Proteomes" id="UP000799772"/>
    </source>
</evidence>
<feature type="region of interest" description="Disordered" evidence="1">
    <location>
        <begin position="1"/>
        <end position="90"/>
    </location>
</feature>
<feature type="compositionally biased region" description="Polar residues" evidence="1">
    <location>
        <begin position="1"/>
        <end position="16"/>
    </location>
</feature>
<accession>A0A9P4IBA6</accession>
<reference evidence="2" key="1">
    <citation type="journal article" date="2020" name="Stud. Mycol.">
        <title>101 Dothideomycetes genomes: a test case for predicting lifestyles and emergence of pathogens.</title>
        <authorList>
            <person name="Haridas S."/>
            <person name="Albert R."/>
            <person name="Binder M."/>
            <person name="Bloem J."/>
            <person name="Labutti K."/>
            <person name="Salamov A."/>
            <person name="Andreopoulos B."/>
            <person name="Baker S."/>
            <person name="Barry K."/>
            <person name="Bills G."/>
            <person name="Bluhm B."/>
            <person name="Cannon C."/>
            <person name="Castanera R."/>
            <person name="Culley D."/>
            <person name="Daum C."/>
            <person name="Ezra D."/>
            <person name="Gonzalez J."/>
            <person name="Henrissat B."/>
            <person name="Kuo A."/>
            <person name="Liang C."/>
            <person name="Lipzen A."/>
            <person name="Lutzoni F."/>
            <person name="Magnuson J."/>
            <person name="Mondo S."/>
            <person name="Nolan M."/>
            <person name="Ohm R."/>
            <person name="Pangilinan J."/>
            <person name="Park H.-J."/>
            <person name="Ramirez L."/>
            <person name="Alfaro M."/>
            <person name="Sun H."/>
            <person name="Tritt A."/>
            <person name="Yoshinaga Y."/>
            <person name="Zwiers L.-H."/>
            <person name="Turgeon B."/>
            <person name="Goodwin S."/>
            <person name="Spatafora J."/>
            <person name="Crous P."/>
            <person name="Grigoriev I."/>
        </authorList>
    </citation>
    <scope>NUCLEOTIDE SEQUENCE</scope>
    <source>
        <strain evidence="2">CBS 133067</strain>
    </source>
</reference>
<feature type="compositionally biased region" description="Polar residues" evidence="1">
    <location>
        <begin position="337"/>
        <end position="353"/>
    </location>
</feature>
<feature type="compositionally biased region" description="Polar residues" evidence="1">
    <location>
        <begin position="29"/>
        <end position="66"/>
    </location>
</feature>
<gene>
    <name evidence="2" type="ORF">NA57DRAFT_78478</name>
</gene>
<dbReference type="EMBL" id="ML978129">
    <property type="protein sequence ID" value="KAF2096888.1"/>
    <property type="molecule type" value="Genomic_DNA"/>
</dbReference>
<evidence type="ECO:0000313" key="2">
    <source>
        <dbReference type="EMBL" id="KAF2096888.1"/>
    </source>
</evidence>
<feature type="compositionally biased region" description="Basic and acidic residues" evidence="1">
    <location>
        <begin position="474"/>
        <end position="486"/>
    </location>
</feature>
<protein>
    <submittedName>
        <fullName evidence="2">Uncharacterized protein</fullName>
    </submittedName>
</protein>
<dbReference type="Proteomes" id="UP000799772">
    <property type="component" value="Unassembled WGS sequence"/>
</dbReference>
<proteinExistence type="predicted"/>
<feature type="compositionally biased region" description="Basic residues" evidence="1">
    <location>
        <begin position="495"/>
        <end position="507"/>
    </location>
</feature>
<feature type="compositionally biased region" description="Basic and acidic residues" evidence="1">
    <location>
        <begin position="273"/>
        <end position="284"/>
    </location>
</feature>
<comment type="caution">
    <text evidence="2">The sequence shown here is derived from an EMBL/GenBank/DDBJ whole genome shotgun (WGS) entry which is preliminary data.</text>
</comment>
<feature type="compositionally biased region" description="Basic and acidic residues" evidence="1">
    <location>
        <begin position="545"/>
        <end position="566"/>
    </location>
</feature>
<feature type="compositionally biased region" description="Polar residues" evidence="1">
    <location>
        <begin position="427"/>
        <end position="451"/>
    </location>
</feature>
<name>A0A9P4IBA6_9PEZI</name>
<sequence length="598" mass="65076">MYTTGNEMDSPSSTRKILTPVSRREKSASPYSDSGIENTTGVQSQYVWMTPSSTMSPFTHTPSTLPAGTRDQDADDKMDGDSDGRPGLPAIPATLQQETEFHARYLEAESMTIPAPTKRSTHGKGFACKIPHHQCSICLTDLLENSIYLVQEMRDDLCERRGEAPIHSTIAFIDSTSLGADGRAREIVVTVREVDCGCEECVARPKERPGRKKLGMVYTTDDQGRDIIPERRFMLKKEKGGLVAETEMRQWTAEAIANFQTGSGTESSDDDEEHHQHDPYAKQDLDEDSEASAESTKSSSDNGVPRNMGKRAAGQRKANGGNSQTKKSPGTMPKKQTAVTAQSSPNAQSTPLRRSTRQTKRKATEEAETVNTKRVKVDSPVQVSIALAGATTERDRKRKREQVEVQIAPKPTRVVRLKINWQRKDAQGTNTASNTVSDLTQGVQTSNTTAGSKHKVEEVEEAEQSASKKVKSKGRSEEEAPKEKPTVGRKLAVPRAKKVPTPKKSKTSSKGVAAEEAPAIKLTAAPTQKAADVQKGAATQNGNKGNKDKTPEKRVGDMDAGLKSEAGKGSNTPRRKPMLKITYKAYEAAKAARAEDGV</sequence>